<dbReference type="InterPro" id="IPR036770">
    <property type="entry name" value="Ankyrin_rpt-contain_sf"/>
</dbReference>
<reference evidence="3" key="2">
    <citation type="submission" date="2023-05" db="EMBL/GenBank/DDBJ databases">
        <authorList>
            <consortium name="Lawrence Berkeley National Laboratory"/>
            <person name="Steindorff A."/>
            <person name="Hensen N."/>
            <person name="Bonometti L."/>
            <person name="Westerberg I."/>
            <person name="Brannstrom I.O."/>
            <person name="Guillou S."/>
            <person name="Cros-Aarteil S."/>
            <person name="Calhoun S."/>
            <person name="Haridas S."/>
            <person name="Kuo A."/>
            <person name="Mondo S."/>
            <person name="Pangilinan J."/>
            <person name="Riley R."/>
            <person name="Labutti K."/>
            <person name="Andreopoulos B."/>
            <person name="Lipzen A."/>
            <person name="Chen C."/>
            <person name="Yanf M."/>
            <person name="Daum C."/>
            <person name="Ng V."/>
            <person name="Clum A."/>
            <person name="Ohm R."/>
            <person name="Martin F."/>
            <person name="Silar P."/>
            <person name="Natvig D."/>
            <person name="Lalanne C."/>
            <person name="Gautier V."/>
            <person name="Ament-Velasquez S.L."/>
            <person name="Kruys A."/>
            <person name="Hutchinson M.I."/>
            <person name="Powell A.J."/>
            <person name="Barry K."/>
            <person name="Miller A.N."/>
            <person name="Grigoriev I.V."/>
            <person name="Debuchy R."/>
            <person name="Gladieux P."/>
            <person name="Thoren M.H."/>
            <person name="Johannesson H."/>
        </authorList>
    </citation>
    <scope>NUCLEOTIDE SEQUENCE</scope>
    <source>
        <strain evidence="3">CBS 359.72</strain>
    </source>
</reference>
<accession>A0AAN7D264</accession>
<dbReference type="InterPro" id="IPR055530">
    <property type="entry name" value="DUF7104"/>
</dbReference>
<reference evidence="3" key="1">
    <citation type="journal article" date="2023" name="Mol. Phylogenet. Evol.">
        <title>Genome-scale phylogeny and comparative genomics of the fungal order Sordariales.</title>
        <authorList>
            <person name="Hensen N."/>
            <person name="Bonometti L."/>
            <person name="Westerberg I."/>
            <person name="Brannstrom I.O."/>
            <person name="Guillou S."/>
            <person name="Cros-Aarteil S."/>
            <person name="Calhoun S."/>
            <person name="Haridas S."/>
            <person name="Kuo A."/>
            <person name="Mondo S."/>
            <person name="Pangilinan J."/>
            <person name="Riley R."/>
            <person name="LaButti K."/>
            <person name="Andreopoulos B."/>
            <person name="Lipzen A."/>
            <person name="Chen C."/>
            <person name="Yan M."/>
            <person name="Daum C."/>
            <person name="Ng V."/>
            <person name="Clum A."/>
            <person name="Steindorff A."/>
            <person name="Ohm R.A."/>
            <person name="Martin F."/>
            <person name="Silar P."/>
            <person name="Natvig D.O."/>
            <person name="Lalanne C."/>
            <person name="Gautier V."/>
            <person name="Ament-Velasquez S.L."/>
            <person name="Kruys A."/>
            <person name="Hutchinson M.I."/>
            <person name="Powell A.J."/>
            <person name="Barry K."/>
            <person name="Miller A.N."/>
            <person name="Grigoriev I.V."/>
            <person name="Debuchy R."/>
            <person name="Gladieux P."/>
            <person name="Hiltunen Thoren M."/>
            <person name="Johannesson H."/>
        </authorList>
    </citation>
    <scope>NUCLEOTIDE SEQUENCE</scope>
    <source>
        <strain evidence="3">CBS 359.72</strain>
    </source>
</reference>
<dbReference type="PANTHER" id="PTHR24148:SF78">
    <property type="entry name" value="HETEROKARYON INCOMPATIBILITY DOMAIN-CONTAINING PROTEIN"/>
    <property type="match status" value="1"/>
</dbReference>
<dbReference type="PROSITE" id="PS50088">
    <property type="entry name" value="ANK_REPEAT"/>
    <property type="match status" value="1"/>
</dbReference>
<dbReference type="PRINTS" id="PR01415">
    <property type="entry name" value="ANKYRIN"/>
</dbReference>
<sequence length="515" mass="57461">MPHRDESAPIQCQLFDYTLLDSGKGTHLYEALSYVWGSEEKPHSISTDKGDLLVTINLYMALKRLRDHSLDRIIWVDAICINQSDTEERNSQVQSMAKIFAKASRVVSLTRSVQVLQEVAAARQVLIMCHSTEIDGSTFRSGLNMLNPLSLDPDNQSRFHSIAYLINGANLRPKYATSRAGRFSLNIRPLGELMDMYHNRKATNPRDKIYALLELFHRLVKSLLSEQASVETWEEKEIAAIQTKGWVLGCVCKVEAHREWVGSQVVEVILKNVPGHLDKWMDTRWILQASAKPIQDASSPGGTKLMVLLLDRGGTEVKITEEVVKLAAENPKRGKEIMALLLDRRGTEVKITEEVVKAVAGNKRFEDMMALLLDRRGTEVKITEEVSWFRIARLFDAARTGDADAVRQLVDKGTPPDLQNYYGVTPLGIASAGGHEAVVQVLLATDSVDVNVRSADGQIPLFWAAANGHSKVVKLLLDHGAEQNCTDKKGRSPVSIAQSWYQADVIRIFTEHDTL</sequence>
<dbReference type="Pfam" id="PF23397">
    <property type="entry name" value="DUF7104"/>
    <property type="match status" value="3"/>
</dbReference>
<proteinExistence type="predicted"/>
<feature type="repeat" description="ANK" evidence="1">
    <location>
        <begin position="456"/>
        <end position="488"/>
    </location>
</feature>
<dbReference type="Proteomes" id="UP001303647">
    <property type="component" value="Unassembled WGS sequence"/>
</dbReference>
<dbReference type="Pfam" id="PF06985">
    <property type="entry name" value="HET"/>
    <property type="match status" value="1"/>
</dbReference>
<evidence type="ECO:0000256" key="1">
    <source>
        <dbReference type="PROSITE-ProRule" id="PRU00023"/>
    </source>
</evidence>
<protein>
    <recommendedName>
        <fullName evidence="2">Heterokaryon incompatibility domain-containing protein</fullName>
    </recommendedName>
</protein>
<evidence type="ECO:0000313" key="4">
    <source>
        <dbReference type="Proteomes" id="UP001303647"/>
    </source>
</evidence>
<dbReference type="InterPro" id="IPR010730">
    <property type="entry name" value="HET"/>
</dbReference>
<feature type="domain" description="Heterokaryon incompatibility" evidence="2">
    <location>
        <begin position="29"/>
        <end position="115"/>
    </location>
</feature>
<dbReference type="Gene3D" id="1.20.5.340">
    <property type="match status" value="2"/>
</dbReference>
<dbReference type="PROSITE" id="PS50297">
    <property type="entry name" value="ANK_REP_REGION"/>
    <property type="match status" value="1"/>
</dbReference>
<dbReference type="InterPro" id="IPR052895">
    <property type="entry name" value="HetReg/Transcr_Mod"/>
</dbReference>
<dbReference type="SMART" id="SM00248">
    <property type="entry name" value="ANK"/>
    <property type="match status" value="3"/>
</dbReference>
<dbReference type="Pfam" id="PF12796">
    <property type="entry name" value="Ank_2"/>
    <property type="match status" value="1"/>
</dbReference>
<dbReference type="Pfam" id="PF13637">
    <property type="entry name" value="Ank_4"/>
    <property type="match status" value="1"/>
</dbReference>
<gene>
    <name evidence="3" type="ORF">C7999DRAFT_37810</name>
</gene>
<comment type="caution">
    <text evidence="3">The sequence shown here is derived from an EMBL/GenBank/DDBJ whole genome shotgun (WGS) entry which is preliminary data.</text>
</comment>
<organism evidence="3 4">
    <name type="scientific">Corynascus novoguineensis</name>
    <dbReference type="NCBI Taxonomy" id="1126955"/>
    <lineage>
        <taxon>Eukaryota</taxon>
        <taxon>Fungi</taxon>
        <taxon>Dikarya</taxon>
        <taxon>Ascomycota</taxon>
        <taxon>Pezizomycotina</taxon>
        <taxon>Sordariomycetes</taxon>
        <taxon>Sordariomycetidae</taxon>
        <taxon>Sordariales</taxon>
        <taxon>Chaetomiaceae</taxon>
        <taxon>Corynascus</taxon>
    </lineage>
</organism>
<evidence type="ECO:0000313" key="3">
    <source>
        <dbReference type="EMBL" id="KAK4251198.1"/>
    </source>
</evidence>
<keyword evidence="1" id="KW-0040">ANK repeat</keyword>
<dbReference type="AlphaFoldDB" id="A0AAN7D264"/>
<dbReference type="InterPro" id="IPR002110">
    <property type="entry name" value="Ankyrin_rpt"/>
</dbReference>
<dbReference type="Gene3D" id="1.25.40.20">
    <property type="entry name" value="Ankyrin repeat-containing domain"/>
    <property type="match status" value="2"/>
</dbReference>
<keyword evidence="4" id="KW-1185">Reference proteome</keyword>
<dbReference type="SUPFAM" id="SSF48403">
    <property type="entry name" value="Ankyrin repeat"/>
    <property type="match status" value="1"/>
</dbReference>
<name>A0AAN7D264_9PEZI</name>
<dbReference type="EMBL" id="MU857607">
    <property type="protein sequence ID" value="KAK4251198.1"/>
    <property type="molecule type" value="Genomic_DNA"/>
</dbReference>
<evidence type="ECO:0000259" key="2">
    <source>
        <dbReference type="Pfam" id="PF06985"/>
    </source>
</evidence>
<dbReference type="PANTHER" id="PTHR24148">
    <property type="entry name" value="ANKYRIN REPEAT DOMAIN-CONTAINING PROTEIN 39 HOMOLOG-RELATED"/>
    <property type="match status" value="1"/>
</dbReference>